<dbReference type="RefSeq" id="WP_290398911.1">
    <property type="nucleotide sequence ID" value="NZ_JAUHLN010000001.1"/>
</dbReference>
<proteinExistence type="predicted"/>
<evidence type="ECO:0000313" key="1">
    <source>
        <dbReference type="EMBL" id="MDN4072827.1"/>
    </source>
</evidence>
<reference evidence="1" key="1">
    <citation type="submission" date="2023-06" db="EMBL/GenBank/DDBJ databases">
        <title>Draft Genome Sequences of Representative Paenibacillus Polymyxa, Bacillus cereus, Fictibacillus sp., and Brevibacillus agri Strains Isolated from Amazonian Dark Earth.</title>
        <authorList>
            <person name="Pellegrinetti T.A."/>
            <person name="Cunha I.C.M."/>
            <person name="Chaves M.G."/>
            <person name="Freitas A.S."/>
            <person name="Silva A.V.R."/>
            <person name="Tsai S.M."/>
            <person name="Mendes L.W."/>
        </authorList>
    </citation>
    <scope>NUCLEOTIDE SEQUENCE</scope>
    <source>
        <strain evidence="1">CENA-BCM004</strain>
    </source>
</reference>
<accession>A0ABT8E4I7</accession>
<dbReference type="Pfam" id="PF13376">
    <property type="entry name" value="OmdA"/>
    <property type="match status" value="1"/>
</dbReference>
<organism evidence="1 2">
    <name type="scientific">Fictibacillus terranigra</name>
    <dbReference type="NCBI Taxonomy" id="3058424"/>
    <lineage>
        <taxon>Bacteria</taxon>
        <taxon>Bacillati</taxon>
        <taxon>Bacillota</taxon>
        <taxon>Bacilli</taxon>
        <taxon>Bacillales</taxon>
        <taxon>Fictibacillaceae</taxon>
        <taxon>Fictibacillus</taxon>
    </lineage>
</organism>
<name>A0ABT8E4I7_9BACL</name>
<dbReference type="EMBL" id="JAUHLN010000001">
    <property type="protein sequence ID" value="MDN4072827.1"/>
    <property type="molecule type" value="Genomic_DNA"/>
</dbReference>
<sequence>MTIIDKLKLTKYQNMAVLNQLSEYHIFTDQSTAVSKDHDAIFIFVETLDEMVQHVEAIVKNDQILLENGYLFVAYPKKGNKRFKTFIHRDEMFPALNVGEDGYVGDSDIKFARMVSMDEVFTVVGLKREKKKIKKSLAASQCVADYEDHIKDVERLLTNHPNEMKFYQQLTRVYQKDWARYIYSAKQQQTRDKRYLQMVDILSQGYKSMDLFRQKRK</sequence>
<gene>
    <name evidence="1" type="ORF">QYF49_07250</name>
</gene>
<keyword evidence="2" id="KW-1185">Reference proteome</keyword>
<protein>
    <submittedName>
        <fullName evidence="1">YdeI/OmpD-associated family protein</fullName>
    </submittedName>
</protein>
<dbReference type="Proteomes" id="UP001168694">
    <property type="component" value="Unassembled WGS sequence"/>
</dbReference>
<comment type="caution">
    <text evidence="1">The sequence shown here is derived from an EMBL/GenBank/DDBJ whole genome shotgun (WGS) entry which is preliminary data.</text>
</comment>
<evidence type="ECO:0000313" key="2">
    <source>
        <dbReference type="Proteomes" id="UP001168694"/>
    </source>
</evidence>